<dbReference type="AlphaFoldDB" id="A0A1G7TW14"/>
<dbReference type="InterPro" id="IPR000073">
    <property type="entry name" value="AB_hydrolase_1"/>
</dbReference>
<dbReference type="GO" id="GO:0004601">
    <property type="term" value="F:peroxidase activity"/>
    <property type="evidence" value="ECO:0007669"/>
    <property type="project" value="UniProtKB-KW"/>
</dbReference>
<dbReference type="FunFam" id="3.40.50.1820:FF:000205">
    <property type="entry name" value="Non-haem bromoperoxidase BPO-A2"/>
    <property type="match status" value="1"/>
</dbReference>
<dbReference type="PRINTS" id="PR00412">
    <property type="entry name" value="EPOXHYDRLASE"/>
</dbReference>
<dbReference type="Proteomes" id="UP000199495">
    <property type="component" value="Unassembled WGS sequence"/>
</dbReference>
<proteinExistence type="inferred from homology"/>
<protein>
    <submittedName>
        <fullName evidence="3">Non-heme chloroperoxidase</fullName>
    </submittedName>
</protein>
<dbReference type="SUPFAM" id="SSF53474">
    <property type="entry name" value="alpha/beta-Hydrolases"/>
    <property type="match status" value="1"/>
</dbReference>
<accession>A0A1G7TW14</accession>
<dbReference type="PANTHER" id="PTHR43433:SF4">
    <property type="entry name" value="NON-HEME CHLOROPEROXIDASE-RELATED"/>
    <property type="match status" value="1"/>
</dbReference>
<evidence type="ECO:0000313" key="3">
    <source>
        <dbReference type="EMBL" id="SDG39224.1"/>
    </source>
</evidence>
<organism evidence="3 4">
    <name type="scientific">Pelagibacterium luteolum</name>
    <dbReference type="NCBI Taxonomy" id="440168"/>
    <lineage>
        <taxon>Bacteria</taxon>
        <taxon>Pseudomonadati</taxon>
        <taxon>Pseudomonadota</taxon>
        <taxon>Alphaproteobacteria</taxon>
        <taxon>Hyphomicrobiales</taxon>
        <taxon>Devosiaceae</taxon>
        <taxon>Pelagibacterium</taxon>
    </lineage>
</organism>
<dbReference type="STRING" id="440168.SAMN04487974_102367"/>
<dbReference type="PANTHER" id="PTHR43433">
    <property type="entry name" value="HYDROLASE, ALPHA/BETA FOLD FAMILY PROTEIN"/>
    <property type="match status" value="1"/>
</dbReference>
<keyword evidence="3" id="KW-0575">Peroxidase</keyword>
<sequence length="272" mass="29903">MTYVSAKDDTQIYVKDWGEGEPVVLIHGWPLDADMWDYQSLALSEAGYRVIAYDRRGFGRSDQPFDGHEYDTLADDLKAIIDDKGLDGVTLVGFSMGGGEVARYIGKYGTAKVKRAALVASVVPFMLQTSDNEGAGQEVFDEMKAGIEKDRAAFFADFGKKFYGANKHSDAVSDEALDWTLSIALLASIKATLDCVDAFGATDFRADLENFDVPTLIIHGTEDQIVPIDISARKAKKLKSDAELKEYEGAPHGLHLTHKDKLNKHLLAFLKS</sequence>
<dbReference type="InterPro" id="IPR050471">
    <property type="entry name" value="AB_hydrolase"/>
</dbReference>
<dbReference type="Gene3D" id="3.40.50.1820">
    <property type="entry name" value="alpha/beta hydrolase"/>
    <property type="match status" value="1"/>
</dbReference>
<evidence type="ECO:0000259" key="2">
    <source>
        <dbReference type="Pfam" id="PF00561"/>
    </source>
</evidence>
<keyword evidence="4" id="KW-1185">Reference proteome</keyword>
<dbReference type="PRINTS" id="PR00111">
    <property type="entry name" value="ABHYDROLASE"/>
</dbReference>
<dbReference type="RefSeq" id="WP_090593251.1">
    <property type="nucleotide sequence ID" value="NZ_FNCS01000002.1"/>
</dbReference>
<dbReference type="InterPro" id="IPR029058">
    <property type="entry name" value="AB_hydrolase_fold"/>
</dbReference>
<reference evidence="3 4" key="1">
    <citation type="submission" date="2016-10" db="EMBL/GenBank/DDBJ databases">
        <authorList>
            <person name="de Groot N.N."/>
        </authorList>
    </citation>
    <scope>NUCLEOTIDE SEQUENCE [LARGE SCALE GENOMIC DNA]</scope>
    <source>
        <strain evidence="3 4">CGMCC 1.10267</strain>
    </source>
</reference>
<dbReference type="Pfam" id="PF00561">
    <property type="entry name" value="Abhydrolase_1"/>
    <property type="match status" value="1"/>
</dbReference>
<comment type="similarity">
    <text evidence="1">Belongs to the AB hydrolase superfamily. Bacterial non-heme haloperoxidase / perhydrolase family.</text>
</comment>
<dbReference type="OrthoDB" id="9779853at2"/>
<evidence type="ECO:0000256" key="1">
    <source>
        <dbReference type="ARBA" id="ARBA00038128"/>
    </source>
</evidence>
<feature type="domain" description="AB hydrolase-1" evidence="2">
    <location>
        <begin position="22"/>
        <end position="258"/>
    </location>
</feature>
<name>A0A1G7TW14_9HYPH</name>
<keyword evidence="3" id="KW-0560">Oxidoreductase</keyword>
<dbReference type="EMBL" id="FNCS01000002">
    <property type="protein sequence ID" value="SDG39224.1"/>
    <property type="molecule type" value="Genomic_DNA"/>
</dbReference>
<dbReference type="InterPro" id="IPR000639">
    <property type="entry name" value="Epox_hydrolase-like"/>
</dbReference>
<gene>
    <name evidence="3" type="ORF">SAMN04487974_102367</name>
</gene>
<evidence type="ECO:0000313" key="4">
    <source>
        <dbReference type="Proteomes" id="UP000199495"/>
    </source>
</evidence>